<dbReference type="Proteomes" id="UP001168877">
    <property type="component" value="Unassembled WGS sequence"/>
</dbReference>
<feature type="compositionally biased region" description="Polar residues" evidence="1">
    <location>
        <begin position="107"/>
        <end position="119"/>
    </location>
</feature>
<dbReference type="AlphaFoldDB" id="A0AA39T3D5"/>
<feature type="compositionally biased region" description="Low complexity" evidence="1">
    <location>
        <begin position="48"/>
        <end position="64"/>
    </location>
</feature>
<organism evidence="2 3">
    <name type="scientific">Acer saccharum</name>
    <name type="common">Sugar maple</name>
    <dbReference type="NCBI Taxonomy" id="4024"/>
    <lineage>
        <taxon>Eukaryota</taxon>
        <taxon>Viridiplantae</taxon>
        <taxon>Streptophyta</taxon>
        <taxon>Embryophyta</taxon>
        <taxon>Tracheophyta</taxon>
        <taxon>Spermatophyta</taxon>
        <taxon>Magnoliopsida</taxon>
        <taxon>eudicotyledons</taxon>
        <taxon>Gunneridae</taxon>
        <taxon>Pentapetalae</taxon>
        <taxon>rosids</taxon>
        <taxon>malvids</taxon>
        <taxon>Sapindales</taxon>
        <taxon>Sapindaceae</taxon>
        <taxon>Hippocastanoideae</taxon>
        <taxon>Acereae</taxon>
        <taxon>Acer</taxon>
    </lineage>
</organism>
<feature type="compositionally biased region" description="Basic and acidic residues" evidence="1">
    <location>
        <begin position="139"/>
        <end position="148"/>
    </location>
</feature>
<evidence type="ECO:0000313" key="3">
    <source>
        <dbReference type="Proteomes" id="UP001168877"/>
    </source>
</evidence>
<dbReference type="EMBL" id="JAUESC010000003">
    <property type="protein sequence ID" value="KAK0600509.1"/>
    <property type="molecule type" value="Genomic_DNA"/>
</dbReference>
<protein>
    <submittedName>
        <fullName evidence="2">Uncharacterized protein</fullName>
    </submittedName>
</protein>
<reference evidence="2" key="1">
    <citation type="journal article" date="2022" name="Plant J.">
        <title>Strategies of tolerance reflected in two North American maple genomes.</title>
        <authorList>
            <person name="McEvoy S.L."/>
            <person name="Sezen U.U."/>
            <person name="Trouern-Trend A."/>
            <person name="McMahon S.M."/>
            <person name="Schaberg P.G."/>
            <person name="Yang J."/>
            <person name="Wegrzyn J.L."/>
            <person name="Swenson N.G."/>
        </authorList>
    </citation>
    <scope>NUCLEOTIDE SEQUENCE</scope>
    <source>
        <strain evidence="2">NS2018</strain>
    </source>
</reference>
<keyword evidence="3" id="KW-1185">Reference proteome</keyword>
<name>A0AA39T3D5_ACESA</name>
<sequence length="148" mass="16895">MIVVVGLIIFFFIYLHVKFNNRPQGQHDGHRRYNDLSNHRYQDHHTRPSTSSAPSTRSSTTHATLTPVHQSAKPASPPKREVSRHKHHSKEVDYLSNMAYDGRDTFSRPSTTHAPSTSVRKPVSWPEDYARQNSSARAIDGRTRLPVK</sequence>
<accession>A0AA39T3D5</accession>
<proteinExistence type="predicted"/>
<comment type="caution">
    <text evidence="2">The sequence shown here is derived from an EMBL/GenBank/DDBJ whole genome shotgun (WGS) entry which is preliminary data.</text>
</comment>
<evidence type="ECO:0000313" key="2">
    <source>
        <dbReference type="EMBL" id="KAK0600509.1"/>
    </source>
</evidence>
<feature type="region of interest" description="Disordered" evidence="1">
    <location>
        <begin position="40"/>
        <end position="148"/>
    </location>
</feature>
<evidence type="ECO:0000256" key="1">
    <source>
        <dbReference type="SAM" id="MobiDB-lite"/>
    </source>
</evidence>
<gene>
    <name evidence="2" type="ORF">LWI29_015656</name>
</gene>
<reference evidence="2" key="2">
    <citation type="submission" date="2023-06" db="EMBL/GenBank/DDBJ databases">
        <authorList>
            <person name="Swenson N.G."/>
            <person name="Wegrzyn J.L."/>
            <person name="Mcevoy S.L."/>
        </authorList>
    </citation>
    <scope>NUCLEOTIDE SEQUENCE</scope>
    <source>
        <strain evidence="2">NS2018</strain>
        <tissue evidence="2">Leaf</tissue>
    </source>
</reference>